<evidence type="ECO:0000313" key="8">
    <source>
        <dbReference type="Proteomes" id="UP000705283"/>
    </source>
</evidence>
<dbReference type="Gene3D" id="1.10.10.10">
    <property type="entry name" value="Winged helix-like DNA-binding domain superfamily/Winged helix DNA-binding domain"/>
    <property type="match status" value="1"/>
</dbReference>
<dbReference type="RefSeq" id="WP_194978375.1">
    <property type="nucleotide sequence ID" value="NZ_JADMKS010000006.1"/>
</dbReference>
<dbReference type="SMART" id="SM00345">
    <property type="entry name" value="HTH_GNTR"/>
    <property type="match status" value="1"/>
</dbReference>
<dbReference type="GO" id="GO:0003700">
    <property type="term" value="F:DNA-binding transcription factor activity"/>
    <property type="evidence" value="ECO:0007669"/>
    <property type="project" value="InterPro"/>
</dbReference>
<dbReference type="PRINTS" id="PR00035">
    <property type="entry name" value="HTHGNTR"/>
</dbReference>
<dbReference type="Proteomes" id="UP000705283">
    <property type="component" value="Unassembled WGS sequence"/>
</dbReference>
<comment type="caution">
    <text evidence="7">The sequence shown here is derived from an EMBL/GenBank/DDBJ whole genome shotgun (WGS) entry which is preliminary data.</text>
</comment>
<dbReference type="SUPFAM" id="SSF46785">
    <property type="entry name" value="Winged helix' DNA-binding domain"/>
    <property type="match status" value="1"/>
</dbReference>
<gene>
    <name evidence="7" type="ORF">ITX54_16035</name>
</gene>
<evidence type="ECO:0000313" key="7">
    <source>
        <dbReference type="EMBL" id="MBF6638175.1"/>
    </source>
</evidence>
<evidence type="ECO:0000256" key="2">
    <source>
        <dbReference type="ARBA" id="ARBA00022898"/>
    </source>
</evidence>
<dbReference type="AlphaFoldDB" id="A0AA41BXG9"/>
<dbReference type="SUPFAM" id="SSF53383">
    <property type="entry name" value="PLP-dependent transferases"/>
    <property type="match status" value="1"/>
</dbReference>
<proteinExistence type="inferred from homology"/>
<dbReference type="InterPro" id="IPR000524">
    <property type="entry name" value="Tscrpt_reg_HTH_GntR"/>
</dbReference>
<keyword evidence="5" id="KW-0804">Transcription</keyword>
<reference evidence="7" key="2">
    <citation type="submission" date="2022-09" db="EMBL/GenBank/DDBJ databases">
        <title>Rouxiella aceris sp. nov., isolated from tree sap and emended description of the genus Rhouxiella.</title>
        <authorList>
            <person name="Kim I.S."/>
        </authorList>
    </citation>
    <scope>NUCLEOTIDE SEQUENCE</scope>
    <source>
        <strain evidence="7">SAP-2</strain>
    </source>
</reference>
<dbReference type="InterPro" id="IPR051446">
    <property type="entry name" value="HTH_trans_reg/aminotransferase"/>
</dbReference>
<protein>
    <submittedName>
        <fullName evidence="7">PLP-dependent aminotransferase family protein</fullName>
    </submittedName>
</protein>
<dbReference type="InterPro" id="IPR036390">
    <property type="entry name" value="WH_DNA-bd_sf"/>
</dbReference>
<dbReference type="GO" id="GO:0030170">
    <property type="term" value="F:pyridoxal phosphate binding"/>
    <property type="evidence" value="ECO:0007669"/>
    <property type="project" value="InterPro"/>
</dbReference>
<dbReference type="Gene3D" id="3.40.640.10">
    <property type="entry name" value="Type I PLP-dependent aspartate aminotransferase-like (Major domain)"/>
    <property type="match status" value="1"/>
</dbReference>
<dbReference type="InterPro" id="IPR036388">
    <property type="entry name" value="WH-like_DNA-bd_sf"/>
</dbReference>
<organism evidence="7 8">
    <name type="scientific">Rouxiella silvae</name>
    <dbReference type="NCBI Taxonomy" id="1646373"/>
    <lineage>
        <taxon>Bacteria</taxon>
        <taxon>Pseudomonadati</taxon>
        <taxon>Pseudomonadota</taxon>
        <taxon>Gammaproteobacteria</taxon>
        <taxon>Enterobacterales</taxon>
        <taxon>Yersiniaceae</taxon>
        <taxon>Rouxiella</taxon>
    </lineage>
</organism>
<comment type="similarity">
    <text evidence="1">In the C-terminal section; belongs to the class-I pyridoxal-phosphate-dependent aminotransferase family.</text>
</comment>
<dbReference type="GO" id="GO:0008483">
    <property type="term" value="F:transaminase activity"/>
    <property type="evidence" value="ECO:0007669"/>
    <property type="project" value="UniProtKB-KW"/>
</dbReference>
<dbReference type="CDD" id="cd00609">
    <property type="entry name" value="AAT_like"/>
    <property type="match status" value="1"/>
</dbReference>
<dbReference type="PANTHER" id="PTHR46577:SF1">
    <property type="entry name" value="HTH-TYPE TRANSCRIPTIONAL REGULATORY PROTEIN GABR"/>
    <property type="match status" value="1"/>
</dbReference>
<keyword evidence="7" id="KW-0808">Transferase</keyword>
<dbReference type="InterPro" id="IPR015424">
    <property type="entry name" value="PyrdxlP-dep_Trfase"/>
</dbReference>
<keyword evidence="4" id="KW-0238">DNA-binding</keyword>
<evidence type="ECO:0000259" key="6">
    <source>
        <dbReference type="PROSITE" id="PS50949"/>
    </source>
</evidence>
<dbReference type="PROSITE" id="PS50949">
    <property type="entry name" value="HTH_GNTR"/>
    <property type="match status" value="1"/>
</dbReference>
<dbReference type="EMBL" id="JADMKS010000006">
    <property type="protein sequence ID" value="MBF6638175.1"/>
    <property type="molecule type" value="Genomic_DNA"/>
</dbReference>
<evidence type="ECO:0000256" key="4">
    <source>
        <dbReference type="ARBA" id="ARBA00023125"/>
    </source>
</evidence>
<feature type="domain" description="HTH gntR-type" evidence="6">
    <location>
        <begin position="16"/>
        <end position="84"/>
    </location>
</feature>
<dbReference type="PANTHER" id="PTHR46577">
    <property type="entry name" value="HTH-TYPE TRANSCRIPTIONAL REGULATORY PROTEIN GABR"/>
    <property type="match status" value="1"/>
</dbReference>
<dbReference type="InterPro" id="IPR015421">
    <property type="entry name" value="PyrdxlP-dep_Trfase_major"/>
</dbReference>
<dbReference type="Pfam" id="PF00155">
    <property type="entry name" value="Aminotran_1_2"/>
    <property type="match status" value="1"/>
</dbReference>
<evidence type="ECO:0000256" key="1">
    <source>
        <dbReference type="ARBA" id="ARBA00005384"/>
    </source>
</evidence>
<dbReference type="CDD" id="cd07377">
    <property type="entry name" value="WHTH_GntR"/>
    <property type="match status" value="1"/>
</dbReference>
<dbReference type="GO" id="GO:0003677">
    <property type="term" value="F:DNA binding"/>
    <property type="evidence" value="ECO:0007669"/>
    <property type="project" value="UniProtKB-KW"/>
</dbReference>
<keyword evidence="2" id="KW-0663">Pyridoxal phosphate</keyword>
<dbReference type="InterPro" id="IPR004839">
    <property type="entry name" value="Aminotransferase_I/II_large"/>
</dbReference>
<keyword evidence="7" id="KW-0032">Aminotransferase</keyword>
<sequence length="515" mass="58018">MLNFSVPSTLDRRSHGSLQSKLREKISEAIAKGDFEQGQTLPSTRAMAEQLKISRNTVTLVYEELAAEGVLISEQRRGFYVAQDAVSRLPQSRPPVPTAASVDWESKLMINPAALEHITHPQDWRSKKYTFMYGQHDRWIFPISSWRKCSRDSLSLHDMYDWTVDYVDEDDPVLLDAFRRRVLPRRGFSASTQEVLVTVGAQHALFLAIQCLIRPGMVVGIEDPSYPDVRNLMIFHGAVLRPLPVDENGLIISEALIGCDVLYVTPSHQSPTTVTLSHVRRSQLLKMAAEHDFIIIEDDYDTESRFGRVPSSALKSIDSEGRVVYVTSLSKLLSPGLRVGFLVGPMPFIRQARALRRMSIRHPAANNQRTVALFLKGGYYESLLKRFHEEYEGRWHTLQQALTTFIPLAKVASSEGGSSVWLRFPECINTHELSQRAYARDVYIQSGESYFLNTRDGQYPRPTHFMRIGFSSIQVEHIAEGIAIVGGVVDEMLAEYSQHCGVSLTQNPSPNPLSA</sequence>
<dbReference type="Pfam" id="PF00392">
    <property type="entry name" value="GntR"/>
    <property type="match status" value="1"/>
</dbReference>
<accession>A0AA41BXG9</accession>
<name>A0AA41BXG9_9GAMM</name>
<evidence type="ECO:0000256" key="5">
    <source>
        <dbReference type="ARBA" id="ARBA00023163"/>
    </source>
</evidence>
<reference evidence="7" key="1">
    <citation type="submission" date="2020-11" db="EMBL/GenBank/DDBJ databases">
        <authorList>
            <person name="Lee S.D."/>
        </authorList>
    </citation>
    <scope>NUCLEOTIDE SEQUENCE</scope>
    <source>
        <strain evidence="7">SAP-2</strain>
    </source>
</reference>
<evidence type="ECO:0000256" key="3">
    <source>
        <dbReference type="ARBA" id="ARBA00023015"/>
    </source>
</evidence>
<keyword evidence="3" id="KW-0805">Transcription regulation</keyword>